<dbReference type="Pfam" id="PF01258">
    <property type="entry name" value="zf-dskA_traR"/>
    <property type="match status" value="1"/>
</dbReference>
<dbReference type="RefSeq" id="WP_184633308.1">
    <property type="nucleotide sequence ID" value="NZ_BAABKT010000003.1"/>
</dbReference>
<evidence type="ECO:0000313" key="7">
    <source>
        <dbReference type="Proteomes" id="UP000578077"/>
    </source>
</evidence>
<evidence type="ECO:0000256" key="3">
    <source>
        <dbReference type="ARBA" id="ARBA00022833"/>
    </source>
</evidence>
<evidence type="ECO:0000259" key="5">
    <source>
        <dbReference type="Pfam" id="PF01258"/>
    </source>
</evidence>
<comment type="caution">
    <text evidence="6">The sequence shown here is derived from an EMBL/GenBank/DDBJ whole genome shotgun (WGS) entry which is preliminary data.</text>
</comment>
<evidence type="ECO:0000313" key="6">
    <source>
        <dbReference type="EMBL" id="MBB5996974.1"/>
    </source>
</evidence>
<dbReference type="EMBL" id="JACHLY010000001">
    <property type="protein sequence ID" value="MBB5996974.1"/>
    <property type="molecule type" value="Genomic_DNA"/>
</dbReference>
<dbReference type="InterPro" id="IPR000962">
    <property type="entry name" value="Znf_DskA_TraR"/>
</dbReference>
<feature type="domain" description="Zinc finger DksA/TraR C4-type" evidence="5">
    <location>
        <begin position="95"/>
        <end position="125"/>
    </location>
</feature>
<dbReference type="Proteomes" id="UP000578077">
    <property type="component" value="Unassembled WGS sequence"/>
</dbReference>
<dbReference type="PROSITE" id="PS01102">
    <property type="entry name" value="ZF_DKSA_1"/>
    <property type="match status" value="1"/>
</dbReference>
<keyword evidence="1" id="KW-0479">Metal-binding</keyword>
<dbReference type="PANTHER" id="PTHR33823">
    <property type="entry name" value="RNA POLYMERASE-BINDING TRANSCRIPTION FACTOR DKSA-RELATED"/>
    <property type="match status" value="1"/>
</dbReference>
<dbReference type="Gene3D" id="1.20.120.910">
    <property type="entry name" value="DksA, coiled-coil domain"/>
    <property type="match status" value="1"/>
</dbReference>
<dbReference type="SUPFAM" id="SSF57716">
    <property type="entry name" value="Glucocorticoid receptor-like (DNA-binding domain)"/>
    <property type="match status" value="1"/>
</dbReference>
<evidence type="ECO:0000256" key="4">
    <source>
        <dbReference type="PROSITE-ProRule" id="PRU00510"/>
    </source>
</evidence>
<organism evidence="6 7">
    <name type="scientific">Streptomonospora salina</name>
    <dbReference type="NCBI Taxonomy" id="104205"/>
    <lineage>
        <taxon>Bacteria</taxon>
        <taxon>Bacillati</taxon>
        <taxon>Actinomycetota</taxon>
        <taxon>Actinomycetes</taxon>
        <taxon>Streptosporangiales</taxon>
        <taxon>Nocardiopsidaceae</taxon>
        <taxon>Streptomonospora</taxon>
    </lineage>
</organism>
<dbReference type="PROSITE" id="PS51128">
    <property type="entry name" value="ZF_DKSA_2"/>
    <property type="match status" value="1"/>
</dbReference>
<dbReference type="PANTHER" id="PTHR33823:SF4">
    <property type="entry name" value="GENERAL STRESS PROTEIN 16O"/>
    <property type="match status" value="1"/>
</dbReference>
<evidence type="ECO:0000256" key="2">
    <source>
        <dbReference type="ARBA" id="ARBA00022771"/>
    </source>
</evidence>
<dbReference type="AlphaFoldDB" id="A0A841E3D8"/>
<keyword evidence="2" id="KW-0863">Zinc-finger</keyword>
<accession>A0A841E3D8</accession>
<proteinExistence type="predicted"/>
<gene>
    <name evidence="6" type="ORF">HNR25_000725</name>
</gene>
<sequence length="135" mass="14645">MGEAADPPERPGTDDRAAAERIRRARAEAAGLARSLLRQWHGVVEAAASAGTDDEHDPEGPTVAYERQQLQAMREHVHGELADLDRAAQRLRDGVYRTCEDCGGPIAAARLTARPTARTCIGCASPNTPRNRHRT</sequence>
<dbReference type="GO" id="GO:0008270">
    <property type="term" value="F:zinc ion binding"/>
    <property type="evidence" value="ECO:0007669"/>
    <property type="project" value="UniProtKB-KW"/>
</dbReference>
<keyword evidence="3" id="KW-0862">Zinc</keyword>
<dbReference type="InterPro" id="IPR020458">
    <property type="entry name" value="Znf_DskA_TraR_CS"/>
</dbReference>
<evidence type="ECO:0000256" key="1">
    <source>
        <dbReference type="ARBA" id="ARBA00022723"/>
    </source>
</evidence>
<feature type="zinc finger region" description="dksA C4-type" evidence="4">
    <location>
        <begin position="99"/>
        <end position="123"/>
    </location>
</feature>
<reference evidence="6 7" key="1">
    <citation type="submission" date="2020-08" db="EMBL/GenBank/DDBJ databases">
        <title>Sequencing the genomes of 1000 actinobacteria strains.</title>
        <authorList>
            <person name="Klenk H.-P."/>
        </authorList>
    </citation>
    <scope>NUCLEOTIDE SEQUENCE [LARGE SCALE GENOMIC DNA]</scope>
    <source>
        <strain evidence="6 7">DSM 44593</strain>
    </source>
</reference>
<name>A0A841E3D8_9ACTN</name>
<keyword evidence="7" id="KW-1185">Reference proteome</keyword>
<protein>
    <submittedName>
        <fullName evidence="6">RNA polymerase-binding transcription factor DksA</fullName>
    </submittedName>
</protein>